<evidence type="ECO:0000313" key="1">
    <source>
        <dbReference type="EMBL" id="UVF62491.1"/>
    </source>
</evidence>
<evidence type="ECO:0000313" key="2">
    <source>
        <dbReference type="Proteomes" id="UP001157002"/>
    </source>
</evidence>
<sequence>MCSHEEYDMIDEEYDVNENQELITFLIYSCMICGMRGYKKYVIPNSITWNDTE</sequence>
<dbReference type="EMBL" id="ON649702">
    <property type="protein sequence ID" value="UVF62491.1"/>
    <property type="molecule type" value="Genomic_DNA"/>
</dbReference>
<accession>A0A976UAV0</accession>
<protein>
    <submittedName>
        <fullName evidence="1">Uncharacterized protein</fullName>
    </submittedName>
</protein>
<name>A0A976UAV0_9CAUD</name>
<dbReference type="Proteomes" id="UP001157002">
    <property type="component" value="Segment"/>
</dbReference>
<organism evidence="1 2">
    <name type="scientific">Poseidoniales virus YSH_150918</name>
    <dbReference type="NCBI Taxonomy" id="3071324"/>
    <lineage>
        <taxon>Viruses</taxon>
        <taxon>Duplodnaviria</taxon>
        <taxon>Heunggongvirae</taxon>
        <taxon>Uroviricota</taxon>
        <taxon>Caudoviricetes</taxon>
        <taxon>Magrovirales</taxon>
        <taxon>Aoguangviridae</taxon>
        <taxon>Aobingvirus</taxon>
        <taxon>Aobingvirus yangshanense</taxon>
    </lineage>
</organism>
<keyword evidence="2" id="KW-1185">Reference proteome</keyword>
<dbReference type="RefSeq" id="YP_010806085.1">
    <property type="nucleotide sequence ID" value="NC_077214.1"/>
</dbReference>
<reference evidence="1 2" key="1">
    <citation type="submission" date="2022-05" db="EMBL/GenBank/DDBJ databases">
        <title>Diverse viruses of marine archaea discovered using metagenomics.</title>
        <authorList>
            <person name="Zhou Y."/>
        </authorList>
    </citation>
    <scope>NUCLEOTIDE SEQUENCE [LARGE SCALE GENOMIC DNA]</scope>
    <source>
        <strain evidence="1">YSH_150918</strain>
    </source>
</reference>
<dbReference type="GeneID" id="80545046"/>
<proteinExistence type="predicted"/>
<dbReference type="KEGG" id="vg:80545046"/>